<evidence type="ECO:0000256" key="5">
    <source>
        <dbReference type="HAMAP-Rule" id="MF_00737"/>
    </source>
</evidence>
<dbReference type="RefSeq" id="WP_029163548.1">
    <property type="nucleotide sequence ID" value="NZ_CP009933.1"/>
</dbReference>
<dbReference type="Pfam" id="PF00491">
    <property type="entry name" value="Arginase"/>
    <property type="match status" value="1"/>
</dbReference>
<keyword evidence="1 5" id="KW-0479">Metal-binding</keyword>
<evidence type="ECO:0000256" key="2">
    <source>
        <dbReference type="ARBA" id="ARBA00022801"/>
    </source>
</evidence>
<name>A0A0E3MBU6_CLOSL</name>
<feature type="binding site" evidence="5 7">
    <location>
        <position position="170"/>
    </location>
    <ligand>
        <name>Mn(2+)</name>
        <dbReference type="ChEBI" id="CHEBI:29035"/>
        <label>1</label>
    </ligand>
</feature>
<accession>A0A0E3MBU6</accession>
<evidence type="ECO:0000256" key="8">
    <source>
        <dbReference type="PROSITE-ProRule" id="PRU00742"/>
    </source>
</evidence>
<dbReference type="EC" id="3.5.3.8" evidence="5 6"/>
<dbReference type="HOGENOM" id="CLU_039478_2_0_9"/>
<dbReference type="AlphaFoldDB" id="A0A0E3MBU6"/>
<evidence type="ECO:0000313" key="10">
    <source>
        <dbReference type="Proteomes" id="UP000033115"/>
    </source>
</evidence>
<organism evidence="9 10">
    <name type="scientific">Clostridium scatologenes</name>
    <dbReference type="NCBI Taxonomy" id="1548"/>
    <lineage>
        <taxon>Bacteria</taxon>
        <taxon>Bacillati</taxon>
        <taxon>Bacillota</taxon>
        <taxon>Clostridia</taxon>
        <taxon>Eubacteriales</taxon>
        <taxon>Clostridiaceae</taxon>
        <taxon>Clostridium</taxon>
    </lineage>
</organism>
<dbReference type="PANTHER" id="PTHR11358">
    <property type="entry name" value="ARGINASE/AGMATINASE"/>
    <property type="match status" value="1"/>
</dbReference>
<comment type="pathway">
    <text evidence="5">Amino-acid degradation; L-histidine degradation into L-glutamate; L-glutamate from N-formimidoyl-L-glutamate (hydrolase route): step 1/1.</text>
</comment>
<feature type="binding site" evidence="7">
    <location>
        <position position="260"/>
    </location>
    <ligand>
        <name>Mn(2+)</name>
        <dbReference type="ChEBI" id="CHEBI:29035"/>
        <label>1</label>
    </ligand>
</feature>
<evidence type="ECO:0000256" key="1">
    <source>
        <dbReference type="ARBA" id="ARBA00022723"/>
    </source>
</evidence>
<dbReference type="SUPFAM" id="SSF52768">
    <property type="entry name" value="Arginase/deacetylase"/>
    <property type="match status" value="1"/>
</dbReference>
<dbReference type="GO" id="GO:0030145">
    <property type="term" value="F:manganese ion binding"/>
    <property type="evidence" value="ECO:0007669"/>
    <property type="project" value="UniProtKB-UniRule"/>
</dbReference>
<evidence type="ECO:0000256" key="6">
    <source>
        <dbReference type="NCBIfam" id="TIGR01227"/>
    </source>
</evidence>
<dbReference type="Proteomes" id="UP000033115">
    <property type="component" value="Chromosome"/>
</dbReference>
<feature type="binding site" evidence="5 7">
    <location>
        <position position="137"/>
    </location>
    <ligand>
        <name>Mn(2+)</name>
        <dbReference type="ChEBI" id="CHEBI:29035"/>
        <label>1</label>
    </ligand>
</feature>
<dbReference type="GO" id="GO:0033389">
    <property type="term" value="P:putrescine biosynthetic process from arginine, via agmatine"/>
    <property type="evidence" value="ECO:0007669"/>
    <property type="project" value="TreeGrafter"/>
</dbReference>
<evidence type="ECO:0000256" key="7">
    <source>
        <dbReference type="PIRSR" id="PIRSR036979-1"/>
    </source>
</evidence>
<dbReference type="STRING" id="1548.CSCA_5044"/>
<dbReference type="InterPro" id="IPR006035">
    <property type="entry name" value="Ureohydrolase"/>
</dbReference>
<comment type="similarity">
    <text evidence="5 8">Belongs to the arginase family.</text>
</comment>
<dbReference type="GO" id="GO:0019556">
    <property type="term" value="P:L-histidine catabolic process to glutamate and formamide"/>
    <property type="evidence" value="ECO:0007669"/>
    <property type="project" value="UniProtKB-UniRule"/>
</dbReference>
<reference evidence="9 10" key="1">
    <citation type="journal article" date="2015" name="J. Biotechnol.">
        <title>Complete genome sequence of a malodorant-producing acetogen, Clostridium scatologenes ATCC 25775(T).</title>
        <authorList>
            <person name="Zhu Z."/>
            <person name="Guo T."/>
            <person name="Zheng H."/>
            <person name="Song T."/>
            <person name="Ouyang P."/>
            <person name="Xie J."/>
        </authorList>
    </citation>
    <scope>NUCLEOTIDE SEQUENCE [LARGE SCALE GENOMIC DNA]</scope>
    <source>
        <strain evidence="9 10">ATCC 25775</strain>
    </source>
</reference>
<feature type="binding site" evidence="5 7">
    <location>
        <position position="258"/>
    </location>
    <ligand>
        <name>Mn(2+)</name>
        <dbReference type="ChEBI" id="CHEBI:29035"/>
        <label>1</label>
    </ligand>
</feature>
<dbReference type="EMBL" id="CP009933">
    <property type="protein sequence ID" value="AKA72169.1"/>
    <property type="molecule type" value="Genomic_DNA"/>
</dbReference>
<sequence>MFNKNYKVVEETDWEGRIDSETNFDAFRWHQWIKIIDLRKDNLTPFNGKLGFAFIGFCCDEGIRRNKGRIGAVNGPKSIRKELSSLPCAFAKDVELFDAGNVFCEDISLEESQALLSEAVSKILSLNLLPIVLGGGHEVAFGHYNGILNSLLKSDNKPNIGIINFDAHFDIRPYENGGTSGTMFRQILDICMEKDLKYNYFCIGIQKHSNTVELFKIADKFNVGYVLAKDISGNNIFDQLDKLDNFMKDKEHIYITVCSDVFSSAFAPGVSASQSLGLDPEIVLKFIKHILKSNKVISFDIAEVSPRFDQDNNTANLAAVIIFSVVTALAKINNLSYY</sequence>
<dbReference type="HAMAP" id="MF_00737">
    <property type="entry name" value="Formimidoylglutam"/>
    <property type="match status" value="1"/>
</dbReference>
<dbReference type="CDD" id="cd09988">
    <property type="entry name" value="Formimidoylglutamase"/>
    <property type="match status" value="1"/>
</dbReference>
<dbReference type="PANTHER" id="PTHR11358:SF35">
    <property type="entry name" value="FORMIMIDOYLGLUTAMASE"/>
    <property type="match status" value="1"/>
</dbReference>
<proteinExistence type="inferred from homology"/>
<dbReference type="PIRSF" id="PIRSF036979">
    <property type="entry name" value="Arginase"/>
    <property type="match status" value="1"/>
</dbReference>
<feature type="binding site" evidence="5">
    <location>
        <position position="166"/>
    </location>
    <ligand>
        <name>Mn(2+)</name>
        <dbReference type="ChEBI" id="CHEBI:29035"/>
        <label>2</label>
    </ligand>
</feature>
<keyword evidence="2 5" id="KW-0378">Hydrolase</keyword>
<comment type="catalytic activity">
    <reaction evidence="5">
        <text>N-formimidoyl-L-glutamate + H2O = formamide + L-glutamate</text>
        <dbReference type="Rhea" id="RHEA:22492"/>
        <dbReference type="ChEBI" id="CHEBI:15377"/>
        <dbReference type="ChEBI" id="CHEBI:16397"/>
        <dbReference type="ChEBI" id="CHEBI:29985"/>
        <dbReference type="ChEBI" id="CHEBI:58928"/>
        <dbReference type="EC" id="3.5.3.8"/>
    </reaction>
</comment>
<dbReference type="KEGG" id="csq:CSCA_5044"/>
<dbReference type="GO" id="GO:0008783">
    <property type="term" value="F:agmatinase activity"/>
    <property type="evidence" value="ECO:0007669"/>
    <property type="project" value="TreeGrafter"/>
</dbReference>
<dbReference type="InterPro" id="IPR023696">
    <property type="entry name" value="Ureohydrolase_dom_sf"/>
</dbReference>
<keyword evidence="4 5" id="KW-0464">Manganese</keyword>
<dbReference type="PROSITE" id="PS51409">
    <property type="entry name" value="ARGINASE_2"/>
    <property type="match status" value="1"/>
</dbReference>
<evidence type="ECO:0000256" key="4">
    <source>
        <dbReference type="ARBA" id="ARBA00023211"/>
    </source>
</evidence>
<feature type="binding site" evidence="5 7">
    <location>
        <position position="166"/>
    </location>
    <ligand>
        <name>Mn(2+)</name>
        <dbReference type="ChEBI" id="CHEBI:29035"/>
        <label>1</label>
    </ligand>
</feature>
<feature type="binding site" evidence="5">
    <location>
        <position position="260"/>
    </location>
    <ligand>
        <name>Mn(2+)</name>
        <dbReference type="ChEBI" id="CHEBI:29035"/>
        <label>2</label>
    </ligand>
</feature>
<dbReference type="UniPathway" id="UPA00379">
    <property type="reaction ID" value="UER00552"/>
</dbReference>
<dbReference type="NCBIfam" id="TIGR01227">
    <property type="entry name" value="hutG"/>
    <property type="match status" value="1"/>
</dbReference>
<dbReference type="Gene3D" id="3.40.800.10">
    <property type="entry name" value="Ureohydrolase domain"/>
    <property type="match status" value="1"/>
</dbReference>
<evidence type="ECO:0000256" key="3">
    <source>
        <dbReference type="ARBA" id="ARBA00022808"/>
    </source>
</evidence>
<dbReference type="GO" id="GO:0050415">
    <property type="term" value="F:formimidoylglutamase activity"/>
    <property type="evidence" value="ECO:0007669"/>
    <property type="project" value="UniProtKB-UniRule"/>
</dbReference>
<gene>
    <name evidence="5" type="primary">hutG</name>
    <name evidence="9" type="ORF">CSCA_5044</name>
</gene>
<comment type="cofactor">
    <cofactor evidence="5 7">
        <name>Mn(2+)</name>
        <dbReference type="ChEBI" id="CHEBI:29035"/>
    </cofactor>
    <text evidence="5 7">Binds 2 manganese ions per subunit.</text>
</comment>
<evidence type="ECO:0000313" key="9">
    <source>
        <dbReference type="EMBL" id="AKA72169.1"/>
    </source>
</evidence>
<comment type="function">
    <text evidence="5">Catalyzes the conversion of N-formimidoyl-L-glutamate to L-glutamate and formamide.</text>
</comment>
<feature type="binding site" evidence="7">
    <location>
        <position position="168"/>
    </location>
    <ligand>
        <name>Mn(2+)</name>
        <dbReference type="ChEBI" id="CHEBI:29035"/>
        <label>1</label>
    </ligand>
</feature>
<protein>
    <recommendedName>
        <fullName evidence="5 6">Formimidoylglutamase</fullName>
        <ecNumber evidence="5 6">3.5.3.8</ecNumber>
    </recommendedName>
    <alternativeName>
        <fullName evidence="5">Formiminoglutamase</fullName>
    </alternativeName>
    <alternativeName>
        <fullName evidence="5">Formiminoglutamate hydrolase</fullName>
    </alternativeName>
</protein>
<feature type="binding site" evidence="5">
    <location>
        <position position="258"/>
    </location>
    <ligand>
        <name>Mn(2+)</name>
        <dbReference type="ChEBI" id="CHEBI:29035"/>
        <label>2</label>
    </ligand>
</feature>
<feature type="binding site" evidence="5">
    <location>
        <position position="168"/>
    </location>
    <ligand>
        <name>Mn(2+)</name>
        <dbReference type="ChEBI" id="CHEBI:29035"/>
        <label>2</label>
    </ligand>
</feature>
<dbReference type="InterPro" id="IPR005923">
    <property type="entry name" value="HutG"/>
</dbReference>
<keyword evidence="10" id="KW-1185">Reference proteome</keyword>
<dbReference type="GO" id="GO:0019557">
    <property type="term" value="P:L-histidine catabolic process to glutamate and formate"/>
    <property type="evidence" value="ECO:0007669"/>
    <property type="project" value="UniProtKB-UniPathway"/>
</dbReference>
<keyword evidence="3 5" id="KW-0369">Histidine metabolism</keyword>